<dbReference type="Gene3D" id="2.60.120.200">
    <property type="match status" value="4"/>
</dbReference>
<dbReference type="InterPro" id="IPR006558">
    <property type="entry name" value="LamG-like"/>
</dbReference>
<keyword evidence="1" id="KW-0732">Signal</keyword>
<proteinExistence type="predicted"/>
<evidence type="ECO:0000313" key="4">
    <source>
        <dbReference type="EMBL" id="CAF0920133.1"/>
    </source>
</evidence>
<evidence type="ECO:0000259" key="3">
    <source>
        <dbReference type="SMART" id="SM00560"/>
    </source>
</evidence>
<gene>
    <name evidence="4" type="ORF">OVA965_LOCUS10576</name>
    <name evidence="5" type="ORF">TMI583_LOCUS10573</name>
</gene>
<dbReference type="Pfam" id="PF13385">
    <property type="entry name" value="Laminin_G_3"/>
    <property type="match status" value="4"/>
</dbReference>
<dbReference type="Proteomes" id="UP000677228">
    <property type="component" value="Unassembled WGS sequence"/>
</dbReference>
<dbReference type="InterPro" id="IPR013320">
    <property type="entry name" value="ConA-like_dom_sf"/>
</dbReference>
<organism evidence="4 6">
    <name type="scientific">Didymodactylos carnosus</name>
    <dbReference type="NCBI Taxonomy" id="1234261"/>
    <lineage>
        <taxon>Eukaryota</taxon>
        <taxon>Metazoa</taxon>
        <taxon>Spiralia</taxon>
        <taxon>Gnathifera</taxon>
        <taxon>Rotifera</taxon>
        <taxon>Eurotatoria</taxon>
        <taxon>Bdelloidea</taxon>
        <taxon>Philodinida</taxon>
        <taxon>Philodinidae</taxon>
        <taxon>Didymodactylos</taxon>
    </lineage>
</organism>
<evidence type="ECO:0000256" key="1">
    <source>
        <dbReference type="ARBA" id="ARBA00022729"/>
    </source>
</evidence>
<dbReference type="PANTHER" id="PTHR42535">
    <property type="entry name" value="OOKINETE PROTEIN, PUTATIVE-RELATED"/>
    <property type="match status" value="1"/>
</dbReference>
<feature type="domain" description="LamG-like jellyroll fold" evidence="3">
    <location>
        <begin position="36"/>
        <end position="171"/>
    </location>
</feature>
<reference evidence="4" key="1">
    <citation type="submission" date="2021-02" db="EMBL/GenBank/DDBJ databases">
        <authorList>
            <person name="Nowell W R."/>
        </authorList>
    </citation>
    <scope>NUCLEOTIDE SEQUENCE</scope>
</reference>
<dbReference type="SMART" id="SM00560">
    <property type="entry name" value="LamGL"/>
    <property type="match status" value="3"/>
</dbReference>
<feature type="domain" description="LamG-like jellyroll fold" evidence="3">
    <location>
        <begin position="671"/>
        <end position="814"/>
    </location>
</feature>
<evidence type="ECO:0000313" key="5">
    <source>
        <dbReference type="EMBL" id="CAF3697710.1"/>
    </source>
</evidence>
<dbReference type="EMBL" id="CAJOBA010003934">
    <property type="protein sequence ID" value="CAF3697710.1"/>
    <property type="molecule type" value="Genomic_DNA"/>
</dbReference>
<comment type="caution">
    <text evidence="4">The sequence shown here is derived from an EMBL/GenBank/DDBJ whole genome shotgun (WGS) entry which is preliminary data.</text>
</comment>
<evidence type="ECO:0000256" key="2">
    <source>
        <dbReference type="ARBA" id="ARBA00023157"/>
    </source>
</evidence>
<dbReference type="AlphaFoldDB" id="A0A8S2DBI6"/>
<name>A0A8S2DBI6_9BILA</name>
<dbReference type="PANTHER" id="PTHR42535:SF2">
    <property type="entry name" value="CHROMOSOME UNDETERMINED SCAFFOLD_146, WHOLE GENOME SHOTGUN SEQUENCE"/>
    <property type="match status" value="1"/>
</dbReference>
<protein>
    <recommendedName>
        <fullName evidence="3">LamG-like jellyroll fold domain-containing protein</fullName>
    </recommendedName>
</protein>
<dbReference type="EMBL" id="CAJNOK010003932">
    <property type="protein sequence ID" value="CAF0920133.1"/>
    <property type="molecule type" value="Genomic_DNA"/>
</dbReference>
<keyword evidence="2" id="KW-1015">Disulfide bond</keyword>
<sequence>MYTKPGYTNSLGSALAIGKGQSVVVQAPPHLKLSDSSFTFEVWIYATNLSMTTDNAIVGQCQTNSQASKCFHLVIRKGRAYFGFMNDDLIGATLLSLNQWYHLAFIFHRTTREQIIYVNGMPDGFRTAQRVYQGQGGNITIGLSKIRSADVDYFNGYLDELSYVSRAKTDAEILTDATLVVWYEFEDNHRDSGPLHIDGTMSPFSFSTGVVGQAVLCTPSTSYFQATGFTMLGKSDYPFSITMWIKPTTSAPESTLVYITNQHDYSGVVPTYCAPFIGLSPTGQIVVQGSWSDPIVALTGPYIPEGEWTHVAETYSSTNGIRLYLNGTFIDTTGPFSYVGAGVPVTLTLSNPQQDCIISGSFSPFIHGPYHGMIDEFRLYSRELTSRDIHFLANPLSNPFITEIEWQFDQNTQDYYNIYNGFPVFNNNDNSSQLSYVSPGYTGYGSALNLTQEQAVIIPTPPYLNLSYSSFTFEVWLYPIQLSLERGQDNAILGQCQQQAQDKCLHLVIRQGRPYLGFLNDDLTGTTLLSLNRWYHLAFVFDHETRQQIIYVNGVNDGYRTASRAYQGVSGNLTIGVSYKKTDFFQGYFDQMSFISRAKSDVEILRDATLVVHYQFEDNFLLDSGPLKLNATKSVNGLRHVLGVVGRAVEFAQQNSYIEASGFVELGMGNEPFSISLWIQPTQVAGGGTIVHVSSKQLSWCVPFIGFSSRGEIVVQVWSEVMKSIIGPNITMTGEWTHVTQTYSSENGVRLFVDGTFIDSTESFPYKLGGLPLMITLGSSETTQVCADNGAIVTGQYLGLMDEFRLYSRELTTADIYALAHPPQQKILN</sequence>
<accession>A0A8S2DBI6</accession>
<feature type="domain" description="LamG-like jellyroll fold" evidence="3">
    <location>
        <begin position="469"/>
        <end position="602"/>
    </location>
</feature>
<evidence type="ECO:0000313" key="6">
    <source>
        <dbReference type="Proteomes" id="UP000677228"/>
    </source>
</evidence>
<dbReference type="Proteomes" id="UP000682733">
    <property type="component" value="Unassembled WGS sequence"/>
</dbReference>
<dbReference type="SUPFAM" id="SSF49899">
    <property type="entry name" value="Concanavalin A-like lectins/glucanases"/>
    <property type="match status" value="4"/>
</dbReference>